<proteinExistence type="predicted"/>
<comment type="caution">
    <text evidence="1">The sequence shown here is derived from an EMBL/GenBank/DDBJ whole genome shotgun (WGS) entry which is preliminary data.</text>
</comment>
<protein>
    <submittedName>
        <fullName evidence="1">Uncharacterized protein</fullName>
    </submittedName>
</protein>
<gene>
    <name evidence="1" type="ORF">RRG08_026607</name>
</gene>
<evidence type="ECO:0000313" key="2">
    <source>
        <dbReference type="Proteomes" id="UP001283361"/>
    </source>
</evidence>
<dbReference type="Proteomes" id="UP001283361">
    <property type="component" value="Unassembled WGS sequence"/>
</dbReference>
<sequence length="67" mass="7510">MSTSQEFAFCSDQWLEQPVPSNKTEHPRHSQVENLPRDLISGWNNPSQATRQNILDTLGIQASGKST</sequence>
<reference evidence="1" key="1">
    <citation type="journal article" date="2023" name="G3 (Bethesda)">
        <title>A reference genome for the long-term kleptoplast-retaining sea slug Elysia crispata morphotype clarki.</title>
        <authorList>
            <person name="Eastman K.E."/>
            <person name="Pendleton A.L."/>
            <person name="Shaikh M.A."/>
            <person name="Suttiyut T."/>
            <person name="Ogas R."/>
            <person name="Tomko P."/>
            <person name="Gavelis G."/>
            <person name="Widhalm J.R."/>
            <person name="Wisecaver J.H."/>
        </authorList>
    </citation>
    <scope>NUCLEOTIDE SEQUENCE</scope>
    <source>
        <strain evidence="1">ECLA1</strain>
    </source>
</reference>
<organism evidence="1 2">
    <name type="scientific">Elysia crispata</name>
    <name type="common">lettuce slug</name>
    <dbReference type="NCBI Taxonomy" id="231223"/>
    <lineage>
        <taxon>Eukaryota</taxon>
        <taxon>Metazoa</taxon>
        <taxon>Spiralia</taxon>
        <taxon>Lophotrochozoa</taxon>
        <taxon>Mollusca</taxon>
        <taxon>Gastropoda</taxon>
        <taxon>Heterobranchia</taxon>
        <taxon>Euthyneura</taxon>
        <taxon>Panpulmonata</taxon>
        <taxon>Sacoglossa</taxon>
        <taxon>Placobranchoidea</taxon>
        <taxon>Plakobranchidae</taxon>
        <taxon>Elysia</taxon>
    </lineage>
</organism>
<keyword evidence="2" id="KW-1185">Reference proteome</keyword>
<dbReference type="AlphaFoldDB" id="A0AAE1E6M4"/>
<evidence type="ECO:0000313" key="1">
    <source>
        <dbReference type="EMBL" id="KAK3796349.1"/>
    </source>
</evidence>
<dbReference type="EMBL" id="JAWDGP010000883">
    <property type="protein sequence ID" value="KAK3796349.1"/>
    <property type="molecule type" value="Genomic_DNA"/>
</dbReference>
<name>A0AAE1E6M4_9GAST</name>
<accession>A0AAE1E6M4</accession>